<evidence type="ECO:0000313" key="2">
    <source>
        <dbReference type="EMBL" id="GGP73216.1"/>
    </source>
</evidence>
<dbReference type="RefSeq" id="WP_188952325.1">
    <property type="nucleotide sequence ID" value="NZ_BMQW01000001.1"/>
</dbReference>
<feature type="signal peptide" evidence="1">
    <location>
        <begin position="1"/>
        <end position="19"/>
    </location>
</feature>
<proteinExistence type="predicted"/>
<dbReference type="Proteomes" id="UP000654004">
    <property type="component" value="Unassembled WGS sequence"/>
</dbReference>
<protein>
    <submittedName>
        <fullName evidence="2">Uncharacterized protein</fullName>
    </submittedName>
</protein>
<reference evidence="3" key="1">
    <citation type="journal article" date="2019" name="Int. J. Syst. Evol. Microbiol.">
        <title>The Global Catalogue of Microorganisms (GCM) 10K type strain sequencing project: providing services to taxonomists for standard genome sequencing and annotation.</title>
        <authorList>
            <consortium name="The Broad Institute Genomics Platform"/>
            <consortium name="The Broad Institute Genome Sequencing Center for Infectious Disease"/>
            <person name="Wu L."/>
            <person name="Ma J."/>
        </authorList>
    </citation>
    <scope>NUCLEOTIDE SEQUENCE [LARGE SCALE GENOMIC DNA]</scope>
    <source>
        <strain evidence="3">JCM 32305</strain>
    </source>
</reference>
<name>A0ABQ2QDH6_9GAMM</name>
<gene>
    <name evidence="2" type="ORF">GCM10009410_00940</name>
</gene>
<dbReference type="EMBL" id="BMQW01000001">
    <property type="protein sequence ID" value="GGP73216.1"/>
    <property type="molecule type" value="Genomic_DNA"/>
</dbReference>
<accession>A0ABQ2QDH6</accession>
<feature type="chain" id="PRO_5047518619" evidence="1">
    <location>
        <begin position="20"/>
        <end position="170"/>
    </location>
</feature>
<sequence>MLNKCIVIFFLFISFMAKAEISEDGKYATLMLQVNLAKYENKSSHCFKQVTDFILPESDMLKLKQMPRETAGVLGKLFDDALYNCAQPEVFNLARAILTLQEQNKVEKSQAINEQIKNIRLLVFPKSAVASAREYENLTENIKAQLESIESLKKPFNPMVIIEQVWGGPQ</sequence>
<organism evidence="2 3">
    <name type="scientific">Shewanella ulleungensis</name>
    <dbReference type="NCBI Taxonomy" id="2282699"/>
    <lineage>
        <taxon>Bacteria</taxon>
        <taxon>Pseudomonadati</taxon>
        <taxon>Pseudomonadota</taxon>
        <taxon>Gammaproteobacteria</taxon>
        <taxon>Alteromonadales</taxon>
        <taxon>Shewanellaceae</taxon>
        <taxon>Shewanella</taxon>
    </lineage>
</organism>
<evidence type="ECO:0000313" key="3">
    <source>
        <dbReference type="Proteomes" id="UP000654004"/>
    </source>
</evidence>
<evidence type="ECO:0000256" key="1">
    <source>
        <dbReference type="SAM" id="SignalP"/>
    </source>
</evidence>
<keyword evidence="3" id="KW-1185">Reference proteome</keyword>
<keyword evidence="1" id="KW-0732">Signal</keyword>
<comment type="caution">
    <text evidence="2">The sequence shown here is derived from an EMBL/GenBank/DDBJ whole genome shotgun (WGS) entry which is preliminary data.</text>
</comment>